<dbReference type="PANTHER" id="PTHR33434">
    <property type="entry name" value="DEGV DOMAIN-CONTAINING PROTEIN DR_1986-RELATED"/>
    <property type="match status" value="1"/>
</dbReference>
<protein>
    <submittedName>
        <fullName evidence="3">DegV family protein</fullName>
    </submittedName>
</protein>
<dbReference type="EMBL" id="AZGF01000005">
    <property type="protein sequence ID" value="KRM12805.1"/>
    <property type="molecule type" value="Genomic_DNA"/>
</dbReference>
<dbReference type="Gene3D" id="2.20.28.50">
    <property type="entry name" value="degv family protein"/>
    <property type="match status" value="1"/>
</dbReference>
<organism evidence="3 4">
    <name type="scientific">Paucilactobacillus suebicus DSM 5007 = KCTC 3549</name>
    <dbReference type="NCBI Taxonomy" id="1423807"/>
    <lineage>
        <taxon>Bacteria</taxon>
        <taxon>Bacillati</taxon>
        <taxon>Bacillota</taxon>
        <taxon>Bacilli</taxon>
        <taxon>Lactobacillales</taxon>
        <taxon>Lactobacillaceae</taxon>
        <taxon>Paucilactobacillus</taxon>
    </lineage>
</organism>
<keyword evidence="4" id="KW-1185">Reference proteome</keyword>
<dbReference type="Gene3D" id="3.40.50.10440">
    <property type="entry name" value="Dihydroxyacetone kinase, domain 1"/>
    <property type="match status" value="1"/>
</dbReference>
<dbReference type="PANTHER" id="PTHR33434:SF2">
    <property type="entry name" value="FATTY ACID-BINDING PROTEIN TM_1468"/>
    <property type="match status" value="1"/>
</dbReference>
<gene>
    <name evidence="3" type="ORF">FD16_GL001983</name>
</gene>
<dbReference type="STRING" id="1423807.FD16_GL001983"/>
<dbReference type="PATRIC" id="fig|1423807.3.peg.2035"/>
<dbReference type="Proteomes" id="UP000051820">
    <property type="component" value="Unassembled WGS sequence"/>
</dbReference>
<dbReference type="eggNOG" id="COG1307">
    <property type="taxonomic scope" value="Bacteria"/>
</dbReference>
<comment type="function">
    <text evidence="1">May bind long-chain fatty acids, such as palmitate, and may play a role in lipid transport or fatty acid metabolism.</text>
</comment>
<dbReference type="InterPro" id="IPR043168">
    <property type="entry name" value="DegV_C"/>
</dbReference>
<dbReference type="AlphaFoldDB" id="A0A0R1W5T2"/>
<evidence type="ECO:0000256" key="2">
    <source>
        <dbReference type="ARBA" id="ARBA00023121"/>
    </source>
</evidence>
<dbReference type="RefSeq" id="WP_010621932.1">
    <property type="nucleotide sequence ID" value="NZ_AZGF01000005.1"/>
</dbReference>
<evidence type="ECO:0000313" key="4">
    <source>
        <dbReference type="Proteomes" id="UP000051820"/>
    </source>
</evidence>
<evidence type="ECO:0000313" key="3">
    <source>
        <dbReference type="EMBL" id="KRM12805.1"/>
    </source>
</evidence>
<dbReference type="Gene3D" id="3.30.1180.10">
    <property type="match status" value="1"/>
</dbReference>
<accession>A0A0R1W5T2</accession>
<dbReference type="NCBIfam" id="TIGR00762">
    <property type="entry name" value="DegV"/>
    <property type="match status" value="1"/>
</dbReference>
<comment type="caution">
    <text evidence="3">The sequence shown here is derived from an EMBL/GenBank/DDBJ whole genome shotgun (WGS) entry which is preliminary data.</text>
</comment>
<dbReference type="PROSITE" id="PS51482">
    <property type="entry name" value="DEGV"/>
    <property type="match status" value="1"/>
</dbReference>
<sequence>MFKIIMDSACDLPLHLIEDEKIDLIPLHITVDNHTIDDTKSLTELEQFKQELSAGHNGQTAQANVGEFVTIFTKWAQQSVPILYIGFSSGMSGTLSSALQAKDIVLEEYPNAEIEIIDTLAACGAIGMMVMDAIDQRSNGANVHEVAKLLENTKLHYHHLFTISNLNYLVLGGRLSRSSAMIGQLLKVQPILTINNDGKIEVIRKTRSMKKSLQSMADEALETVTSIAHPEIIIASSDKKEVGEQLKQDVLKNRPDANVTILPLGMTLVAHTGPNCTAIFFKGETDRQI</sequence>
<name>A0A0R1W5T2_9LACO</name>
<keyword evidence="2" id="KW-0446">Lipid-binding</keyword>
<dbReference type="GO" id="GO:0008289">
    <property type="term" value="F:lipid binding"/>
    <property type="evidence" value="ECO:0007669"/>
    <property type="project" value="UniProtKB-KW"/>
</dbReference>
<proteinExistence type="predicted"/>
<dbReference type="SUPFAM" id="SSF82549">
    <property type="entry name" value="DAK1/DegV-like"/>
    <property type="match status" value="1"/>
</dbReference>
<dbReference type="InterPro" id="IPR050270">
    <property type="entry name" value="DegV_domain_contain"/>
</dbReference>
<dbReference type="InterPro" id="IPR003797">
    <property type="entry name" value="DegV"/>
</dbReference>
<reference evidence="3 4" key="1">
    <citation type="journal article" date="2015" name="Genome Announc.">
        <title>Expanding the biotechnology potential of lactobacilli through comparative genomics of 213 strains and associated genera.</title>
        <authorList>
            <person name="Sun Z."/>
            <person name="Harris H.M."/>
            <person name="McCann A."/>
            <person name="Guo C."/>
            <person name="Argimon S."/>
            <person name="Zhang W."/>
            <person name="Yang X."/>
            <person name="Jeffery I.B."/>
            <person name="Cooney J.C."/>
            <person name="Kagawa T.F."/>
            <person name="Liu W."/>
            <person name="Song Y."/>
            <person name="Salvetti E."/>
            <person name="Wrobel A."/>
            <person name="Rasinkangas P."/>
            <person name="Parkhill J."/>
            <person name="Rea M.C."/>
            <person name="O'Sullivan O."/>
            <person name="Ritari J."/>
            <person name="Douillard F.P."/>
            <person name="Paul Ross R."/>
            <person name="Yang R."/>
            <person name="Briner A.E."/>
            <person name="Felis G.E."/>
            <person name="de Vos W.M."/>
            <person name="Barrangou R."/>
            <person name="Klaenhammer T.R."/>
            <person name="Caufield P.W."/>
            <person name="Cui Y."/>
            <person name="Zhang H."/>
            <person name="O'Toole P.W."/>
        </authorList>
    </citation>
    <scope>NUCLEOTIDE SEQUENCE [LARGE SCALE GENOMIC DNA]</scope>
    <source>
        <strain evidence="3 4">DSM 5007</strain>
    </source>
</reference>
<dbReference type="Pfam" id="PF02645">
    <property type="entry name" value="DegV"/>
    <property type="match status" value="1"/>
</dbReference>
<evidence type="ECO:0000256" key="1">
    <source>
        <dbReference type="ARBA" id="ARBA00003238"/>
    </source>
</evidence>
<dbReference type="OrthoDB" id="9780660at2"/>